<organism evidence="2 3">
    <name type="scientific">Methylobacterium indicum</name>
    <dbReference type="NCBI Taxonomy" id="1775910"/>
    <lineage>
        <taxon>Bacteria</taxon>
        <taxon>Pseudomonadati</taxon>
        <taxon>Pseudomonadota</taxon>
        <taxon>Alphaproteobacteria</taxon>
        <taxon>Hyphomicrobiales</taxon>
        <taxon>Methylobacteriaceae</taxon>
        <taxon>Methylobacterium</taxon>
    </lineage>
</organism>
<dbReference type="Pfam" id="PF11397">
    <property type="entry name" value="GlcNAc"/>
    <property type="match status" value="2"/>
</dbReference>
<evidence type="ECO:0000313" key="3">
    <source>
        <dbReference type="Proteomes" id="UP000663508"/>
    </source>
</evidence>
<dbReference type="Proteomes" id="UP000663508">
    <property type="component" value="Chromosome"/>
</dbReference>
<dbReference type="KEGG" id="mind:mvi_48960"/>
<dbReference type="PANTHER" id="PTHR34496:SF10">
    <property type="entry name" value="GLCNAC TRANSFERASE"/>
    <property type="match status" value="1"/>
</dbReference>
<reference evidence="2" key="1">
    <citation type="submission" date="2020-11" db="EMBL/GenBank/DDBJ databases">
        <title>Complete genome sequence of a novel pathogenic Methylobacterium strain isolated from rice in Vietnam.</title>
        <authorList>
            <person name="Lai K."/>
            <person name="Okazaki S."/>
            <person name="Higashi K."/>
            <person name="Mori H."/>
            <person name="Toyoda A."/>
            <person name="Kurokawa K."/>
        </authorList>
    </citation>
    <scope>NUCLEOTIDE SEQUENCE</scope>
    <source>
        <strain evidence="2">VL1</strain>
    </source>
</reference>
<dbReference type="AlphaFoldDB" id="A0A8H9C9J5"/>
<evidence type="ECO:0008006" key="4">
    <source>
        <dbReference type="Google" id="ProtNLM"/>
    </source>
</evidence>
<dbReference type="RefSeq" id="WP_207179442.1">
    <property type="nucleotide sequence ID" value="NZ_AP024145.1"/>
</dbReference>
<dbReference type="PANTHER" id="PTHR34496">
    <property type="entry name" value="GLCNAC TRANSFERASE-RELATED"/>
    <property type="match status" value="1"/>
</dbReference>
<sequence>MMHLARPLQDEDLQGHHERALAVRADGDPAVHDPAWGRDRIFVSIAAFRDPECQKTIADLFAKADRPERVTVGLIRQMDLVEDLAHLAGPAIPADRVREMRFDWRESRGVCWARFLAQSLWRGEAYVLQIDAHMMFAAGWDTKLIEDLERCPGKKSLISFGSPPYLSPGDILSDLYPGIVIPGTFLDCGAIRFSGIWPCAEVEEQFRIPSLLAGGVFGPGEMIREVPYDPHQCFALEEASYVIRLFTHGWDVYSARTRTMWHQYRHNNTLKRKDDFDPGHAARNADFTRRAYMRFNHMTKHGRSTHPRDTEDLDLFGLGDVRTLAAYEDFSGIDLRGKRVSEYALRARYIPDIHEIVKFNVACLDTEGETPPAMMSETERLLRIAMRDWSIDRLSDELVETMLAIAKSDLADIFQMRKGAEVFARRFELKSDFMNWDHAALVSELARLVAAVEHINAAQDAPAPPAPEHRAPAPHALSA</sequence>
<dbReference type="InterPro" id="IPR029044">
    <property type="entry name" value="Nucleotide-diphossugar_trans"/>
</dbReference>
<dbReference type="InterPro" id="IPR021067">
    <property type="entry name" value="Glycosyltransferase"/>
</dbReference>
<evidence type="ECO:0000313" key="2">
    <source>
        <dbReference type="EMBL" id="BCM86435.1"/>
    </source>
</evidence>
<evidence type="ECO:0000256" key="1">
    <source>
        <dbReference type="SAM" id="MobiDB-lite"/>
    </source>
</evidence>
<protein>
    <recommendedName>
        <fullName evidence="4">Glycosyltransferase (GlcNAc)</fullName>
    </recommendedName>
</protein>
<gene>
    <name evidence="2" type="ORF">mvi_48960</name>
</gene>
<name>A0A8H9C9J5_9HYPH</name>
<feature type="region of interest" description="Disordered" evidence="1">
    <location>
        <begin position="459"/>
        <end position="479"/>
    </location>
</feature>
<dbReference type="EMBL" id="AP024145">
    <property type="protein sequence ID" value="BCM86435.1"/>
    <property type="molecule type" value="Genomic_DNA"/>
</dbReference>
<dbReference type="SUPFAM" id="SSF53448">
    <property type="entry name" value="Nucleotide-diphospho-sugar transferases"/>
    <property type="match status" value="1"/>
</dbReference>
<accession>A0A8H9C9J5</accession>
<proteinExistence type="predicted"/>